<name>A0A1R2CNY4_9CILI</name>
<dbReference type="EMBL" id="MPUH01000097">
    <property type="protein sequence ID" value="OMJ90692.1"/>
    <property type="molecule type" value="Genomic_DNA"/>
</dbReference>
<keyword evidence="2" id="KW-1185">Reference proteome</keyword>
<evidence type="ECO:0000313" key="1">
    <source>
        <dbReference type="EMBL" id="OMJ90692.1"/>
    </source>
</evidence>
<proteinExistence type="predicted"/>
<reference evidence="1 2" key="1">
    <citation type="submission" date="2016-11" db="EMBL/GenBank/DDBJ databases">
        <title>The macronuclear genome of Stentor coeruleus: a giant cell with tiny introns.</title>
        <authorList>
            <person name="Slabodnick M."/>
            <person name="Ruby J.G."/>
            <person name="Reiff S.B."/>
            <person name="Swart E.C."/>
            <person name="Gosai S."/>
            <person name="Prabakaran S."/>
            <person name="Witkowska E."/>
            <person name="Larue G.E."/>
            <person name="Fisher S."/>
            <person name="Freeman R.M."/>
            <person name="Gunawardena J."/>
            <person name="Chu W."/>
            <person name="Stover N.A."/>
            <person name="Gregory B.D."/>
            <person name="Nowacki M."/>
            <person name="Derisi J."/>
            <person name="Roy S.W."/>
            <person name="Marshall W.F."/>
            <person name="Sood P."/>
        </authorList>
    </citation>
    <scope>NUCLEOTIDE SEQUENCE [LARGE SCALE GENOMIC DNA]</scope>
    <source>
        <strain evidence="1">WM001</strain>
    </source>
</reference>
<organism evidence="1 2">
    <name type="scientific">Stentor coeruleus</name>
    <dbReference type="NCBI Taxonomy" id="5963"/>
    <lineage>
        <taxon>Eukaryota</taxon>
        <taxon>Sar</taxon>
        <taxon>Alveolata</taxon>
        <taxon>Ciliophora</taxon>
        <taxon>Postciliodesmatophora</taxon>
        <taxon>Heterotrichea</taxon>
        <taxon>Heterotrichida</taxon>
        <taxon>Stentoridae</taxon>
        <taxon>Stentor</taxon>
    </lineage>
</organism>
<protein>
    <submittedName>
        <fullName evidence="1">Uncharacterized protein</fullName>
    </submittedName>
</protein>
<evidence type="ECO:0000313" key="2">
    <source>
        <dbReference type="Proteomes" id="UP000187209"/>
    </source>
</evidence>
<dbReference type="AlphaFoldDB" id="A0A1R2CNY4"/>
<dbReference type="Proteomes" id="UP000187209">
    <property type="component" value="Unassembled WGS sequence"/>
</dbReference>
<sequence>MSFLRLVKVSSLVRRFGDDYENVFKAYLHQAEEIEKLAKEKAQQQTTIKTQVKAPPTTNLDKIDVILHANNTKPKLIYSSTTQQIQVAIEEVLLSTNSIYKRDKNTTENPITPGALIERLYDQWNKIPEIKIKDINFYSMLRTIWIAPYTISNDDFGTFQRITKSKIDQHSPFFYGPLTDNIYRELALETGENRSGFRMIRKIVDHMSFHDFIPSKELSETLIKESIAGRWPRLLHTIVEYVTKKEVSISHSQWISIITFLRYNKDLFFEGAKLFDVALKYGAAPEWELFQPYVSKFSKHYMTGEAASLVKKARDGVNRYYKSQEEKTAKICSLTSKFLSCLMSFNEFDFAQEHLDSLIVSENYSEDSIEVALKFYEDLKDPQRALDFFNKVVNKDGFVYTSRFVVSTLKMCTHLGKGGMQIVNEIKDKILTELQLCSPFAINMIIVTYSYSEEWSIIHDFLSSCISSRVEFNRYTPATIRKTVEKCLEPLKKSKLLEIANKIEDTFHKTEAR</sequence>
<gene>
    <name evidence="1" type="ORF">SteCoe_6865</name>
</gene>
<comment type="caution">
    <text evidence="1">The sequence shown here is derived from an EMBL/GenBank/DDBJ whole genome shotgun (WGS) entry which is preliminary data.</text>
</comment>
<accession>A0A1R2CNY4</accession>